<protein>
    <submittedName>
        <fullName evidence="2">Uncharacterized protein</fullName>
    </submittedName>
</protein>
<evidence type="ECO:0000256" key="1">
    <source>
        <dbReference type="SAM" id="MobiDB-lite"/>
    </source>
</evidence>
<dbReference type="EMBL" id="JASJOU010000014">
    <property type="protein sequence ID" value="MDJ1504993.1"/>
    <property type="molecule type" value="Genomic_DNA"/>
</dbReference>
<name>A0AAE3UJD4_9BACT</name>
<dbReference type="RefSeq" id="WP_314516731.1">
    <property type="nucleotide sequence ID" value="NZ_JASJOU010000014.1"/>
</dbReference>
<evidence type="ECO:0000313" key="3">
    <source>
        <dbReference type="Proteomes" id="UP001232063"/>
    </source>
</evidence>
<sequence>MRLKKLSISQLAFTLVAVLLALGSLRHCEQKQNIIYLQNQVKQAEAKRIAQASDHTKQLTALEVQNDSLLVNSRLQKQVNYKLLNYGQRLDSALQIQIDSTRRIKQEATYLRKQEQQSRKYVQQMFLVLADGQEHIRSVVDSVRMESRLLADRYYSLSVKLADSSRFAQKTLSIYKAIQADSLSIKPSSDNTIHPKRKRNSSSIDQKRRQRQQARRLKKQRRKTLIRG</sequence>
<keyword evidence="3" id="KW-1185">Reference proteome</keyword>
<accession>A0AAE3UJD4</accession>
<proteinExistence type="predicted"/>
<gene>
    <name evidence="2" type="ORF">QNI22_30300</name>
</gene>
<reference evidence="2" key="1">
    <citation type="submission" date="2023-05" db="EMBL/GenBank/DDBJ databases">
        <authorList>
            <person name="Zhang X."/>
        </authorList>
    </citation>
    <scope>NUCLEOTIDE SEQUENCE</scope>
    <source>
        <strain evidence="2">BD1B2-1</strain>
    </source>
</reference>
<comment type="caution">
    <text evidence="2">The sequence shown here is derived from an EMBL/GenBank/DDBJ whole genome shotgun (WGS) entry which is preliminary data.</text>
</comment>
<feature type="region of interest" description="Disordered" evidence="1">
    <location>
        <begin position="185"/>
        <end position="228"/>
    </location>
</feature>
<dbReference type="AlphaFoldDB" id="A0AAE3UJD4"/>
<evidence type="ECO:0000313" key="2">
    <source>
        <dbReference type="EMBL" id="MDJ1504993.1"/>
    </source>
</evidence>
<dbReference type="Proteomes" id="UP001232063">
    <property type="component" value="Unassembled WGS sequence"/>
</dbReference>
<feature type="compositionally biased region" description="Basic residues" evidence="1">
    <location>
        <begin position="208"/>
        <end position="228"/>
    </location>
</feature>
<organism evidence="2 3">
    <name type="scientific">Xanthocytophaga agilis</name>
    <dbReference type="NCBI Taxonomy" id="3048010"/>
    <lineage>
        <taxon>Bacteria</taxon>
        <taxon>Pseudomonadati</taxon>
        <taxon>Bacteroidota</taxon>
        <taxon>Cytophagia</taxon>
        <taxon>Cytophagales</taxon>
        <taxon>Rhodocytophagaceae</taxon>
        <taxon>Xanthocytophaga</taxon>
    </lineage>
</organism>